<keyword evidence="13" id="KW-1185">Reference proteome</keyword>
<dbReference type="PANTHER" id="PTHR35011:SF10">
    <property type="entry name" value="TRAP TRANSPORTER SMALL PERMEASE PROTEIN"/>
    <property type="match status" value="1"/>
</dbReference>
<dbReference type="RefSeq" id="WP_123793383.1">
    <property type="nucleotide sequence ID" value="NZ_RKQK01000003.1"/>
</dbReference>
<feature type="transmembrane region" description="Helical" evidence="9">
    <location>
        <begin position="147"/>
        <end position="167"/>
    </location>
</feature>
<evidence type="ECO:0000256" key="4">
    <source>
        <dbReference type="ARBA" id="ARBA00022519"/>
    </source>
</evidence>
<dbReference type="Proteomes" id="UP000269689">
    <property type="component" value="Unassembled WGS sequence"/>
</dbReference>
<keyword evidence="3" id="KW-1003">Cell membrane</keyword>
<keyword evidence="2 9" id="KW-0813">Transport</keyword>
<dbReference type="InterPro" id="IPR055348">
    <property type="entry name" value="DctQ"/>
</dbReference>
<keyword evidence="5 9" id="KW-0812">Transmembrane</keyword>
<accession>A0A3N4UNP7</accession>
<comment type="caution">
    <text evidence="12">The sequence shown here is derived from an EMBL/GenBank/DDBJ whole genome shotgun (WGS) entry which is preliminary data.</text>
</comment>
<name>A0A3N4UNP7_9RHOB</name>
<comment type="subunit">
    <text evidence="9">The complex comprises the extracytoplasmic solute receptor protein and the two transmembrane proteins.</text>
</comment>
<proteinExistence type="inferred from homology"/>
<keyword evidence="4 9" id="KW-0997">Cell inner membrane</keyword>
<feature type="transmembrane region" description="Helical" evidence="9">
    <location>
        <begin position="27"/>
        <end position="54"/>
    </location>
</feature>
<evidence type="ECO:0000256" key="2">
    <source>
        <dbReference type="ARBA" id="ARBA00022448"/>
    </source>
</evidence>
<evidence type="ECO:0000256" key="1">
    <source>
        <dbReference type="ARBA" id="ARBA00004429"/>
    </source>
</evidence>
<dbReference type="Pfam" id="PF04290">
    <property type="entry name" value="DctQ"/>
    <property type="match status" value="1"/>
</dbReference>
<protein>
    <recommendedName>
        <fullName evidence="9">TRAP transporter small permease protein</fullName>
    </recommendedName>
</protein>
<evidence type="ECO:0000256" key="3">
    <source>
        <dbReference type="ARBA" id="ARBA00022475"/>
    </source>
</evidence>
<sequence length="176" mass="18788">MRSAIPTEVQEGRDNASSEPHLSRTGIVLGGLGGILLLSMMGLTVCDVIGRYLFNAPIVGATELTEILLCAVIFLGLGAVSLAQDHVTVDLLTEKMPKRTEPLREALTGLFSAVILMVVSWRIWIYSDQIGGYGGQTTNLHIPLAPLGYFCAICALCGALITALIPLRRLLSASTH</sequence>
<feature type="domain" description="Tripartite ATP-independent periplasmic transporters DctQ component" evidence="11">
    <location>
        <begin position="40"/>
        <end position="164"/>
    </location>
</feature>
<dbReference type="EMBL" id="RKQK01000003">
    <property type="protein sequence ID" value="RPE66657.1"/>
    <property type="molecule type" value="Genomic_DNA"/>
</dbReference>
<dbReference type="GO" id="GO:0022857">
    <property type="term" value="F:transmembrane transporter activity"/>
    <property type="evidence" value="ECO:0007669"/>
    <property type="project" value="UniProtKB-UniRule"/>
</dbReference>
<evidence type="ECO:0000256" key="8">
    <source>
        <dbReference type="ARBA" id="ARBA00038436"/>
    </source>
</evidence>
<feature type="transmembrane region" description="Helical" evidence="9">
    <location>
        <begin position="66"/>
        <end position="85"/>
    </location>
</feature>
<dbReference type="GO" id="GO:0015740">
    <property type="term" value="P:C4-dicarboxylate transport"/>
    <property type="evidence" value="ECO:0007669"/>
    <property type="project" value="TreeGrafter"/>
</dbReference>
<evidence type="ECO:0000313" key="13">
    <source>
        <dbReference type="Proteomes" id="UP000269689"/>
    </source>
</evidence>
<evidence type="ECO:0000313" key="12">
    <source>
        <dbReference type="EMBL" id="RPE66657.1"/>
    </source>
</evidence>
<evidence type="ECO:0000256" key="10">
    <source>
        <dbReference type="SAM" id="MobiDB-lite"/>
    </source>
</evidence>
<comment type="function">
    <text evidence="9">Part of the tripartite ATP-independent periplasmic (TRAP) transport system.</text>
</comment>
<dbReference type="PANTHER" id="PTHR35011">
    <property type="entry name" value="2,3-DIKETO-L-GULONATE TRAP TRANSPORTER SMALL PERMEASE PROTEIN YIAM"/>
    <property type="match status" value="1"/>
</dbReference>
<gene>
    <name evidence="12" type="ORF">EDD53_2363</name>
</gene>
<keyword evidence="7 9" id="KW-0472">Membrane</keyword>
<reference evidence="12 13" key="1">
    <citation type="submission" date="2018-11" db="EMBL/GenBank/DDBJ databases">
        <title>Genomic Encyclopedia of Type Strains, Phase IV (KMG-IV): sequencing the most valuable type-strain genomes for metagenomic binning, comparative biology and taxonomic classification.</title>
        <authorList>
            <person name="Goeker M."/>
        </authorList>
    </citation>
    <scope>NUCLEOTIDE SEQUENCE [LARGE SCALE GENOMIC DNA]</scope>
    <source>
        <strain evidence="12 13">DSM 104731</strain>
    </source>
</reference>
<comment type="subcellular location">
    <subcellularLocation>
        <location evidence="1 9">Cell inner membrane</location>
        <topology evidence="1 9">Multi-pass membrane protein</topology>
    </subcellularLocation>
</comment>
<dbReference type="OrthoDB" id="2877624at2"/>
<evidence type="ECO:0000259" key="11">
    <source>
        <dbReference type="Pfam" id="PF04290"/>
    </source>
</evidence>
<dbReference type="AlphaFoldDB" id="A0A3N4UNP7"/>
<organism evidence="12 13">
    <name type="scientific">Pacificibacter maritimus</name>
    <dbReference type="NCBI Taxonomy" id="762213"/>
    <lineage>
        <taxon>Bacteria</taxon>
        <taxon>Pseudomonadati</taxon>
        <taxon>Pseudomonadota</taxon>
        <taxon>Alphaproteobacteria</taxon>
        <taxon>Rhodobacterales</taxon>
        <taxon>Roseobacteraceae</taxon>
        <taxon>Pacificibacter</taxon>
    </lineage>
</organism>
<feature type="region of interest" description="Disordered" evidence="10">
    <location>
        <begin position="1"/>
        <end position="20"/>
    </location>
</feature>
<comment type="similarity">
    <text evidence="8 9">Belongs to the TRAP transporter small permease family.</text>
</comment>
<evidence type="ECO:0000256" key="6">
    <source>
        <dbReference type="ARBA" id="ARBA00022989"/>
    </source>
</evidence>
<evidence type="ECO:0000256" key="7">
    <source>
        <dbReference type="ARBA" id="ARBA00023136"/>
    </source>
</evidence>
<feature type="transmembrane region" description="Helical" evidence="9">
    <location>
        <begin position="106"/>
        <end position="127"/>
    </location>
</feature>
<keyword evidence="6 9" id="KW-1133">Transmembrane helix</keyword>
<dbReference type="GO" id="GO:0005886">
    <property type="term" value="C:plasma membrane"/>
    <property type="evidence" value="ECO:0007669"/>
    <property type="project" value="UniProtKB-SubCell"/>
</dbReference>
<dbReference type="InterPro" id="IPR007387">
    <property type="entry name" value="TRAP_DctQ"/>
</dbReference>
<evidence type="ECO:0000256" key="5">
    <source>
        <dbReference type="ARBA" id="ARBA00022692"/>
    </source>
</evidence>
<evidence type="ECO:0000256" key="9">
    <source>
        <dbReference type="RuleBase" id="RU369079"/>
    </source>
</evidence>